<dbReference type="AlphaFoldDB" id="A0AAD6QJS6"/>
<name>A0AAD6QJS6_9ROSI</name>
<protein>
    <submittedName>
        <fullName evidence="1">Uncharacterized protein</fullName>
    </submittedName>
</protein>
<dbReference type="Proteomes" id="UP001164929">
    <property type="component" value="Chromosome 7"/>
</dbReference>
<keyword evidence="2" id="KW-1185">Reference proteome</keyword>
<reference evidence="1" key="1">
    <citation type="journal article" date="2023" name="Mol. Ecol. Resour.">
        <title>Chromosome-level genome assembly of a triploid poplar Populus alba 'Berolinensis'.</title>
        <authorList>
            <person name="Chen S."/>
            <person name="Yu Y."/>
            <person name="Wang X."/>
            <person name="Wang S."/>
            <person name="Zhang T."/>
            <person name="Zhou Y."/>
            <person name="He R."/>
            <person name="Meng N."/>
            <person name="Wang Y."/>
            <person name="Liu W."/>
            <person name="Liu Z."/>
            <person name="Liu J."/>
            <person name="Guo Q."/>
            <person name="Huang H."/>
            <person name="Sederoff R.R."/>
            <person name="Wang G."/>
            <person name="Qu G."/>
            <person name="Chen S."/>
        </authorList>
    </citation>
    <scope>NUCLEOTIDE SEQUENCE</scope>
    <source>
        <strain evidence="1">SC-2020</strain>
    </source>
</reference>
<evidence type="ECO:0000313" key="1">
    <source>
        <dbReference type="EMBL" id="KAJ6991721.1"/>
    </source>
</evidence>
<sequence length="54" mass="6038">MSEQQEESCVVCESIGLRTNECPTIPAFKEVRYGQTSESSSVRNPFSNLVISLR</sequence>
<dbReference type="EMBL" id="JAQIZT010000007">
    <property type="protein sequence ID" value="KAJ6991721.1"/>
    <property type="molecule type" value="Genomic_DNA"/>
</dbReference>
<organism evidence="1 2">
    <name type="scientific">Populus alba x Populus x berolinensis</name>
    <dbReference type="NCBI Taxonomy" id="444605"/>
    <lineage>
        <taxon>Eukaryota</taxon>
        <taxon>Viridiplantae</taxon>
        <taxon>Streptophyta</taxon>
        <taxon>Embryophyta</taxon>
        <taxon>Tracheophyta</taxon>
        <taxon>Spermatophyta</taxon>
        <taxon>Magnoliopsida</taxon>
        <taxon>eudicotyledons</taxon>
        <taxon>Gunneridae</taxon>
        <taxon>Pentapetalae</taxon>
        <taxon>rosids</taxon>
        <taxon>fabids</taxon>
        <taxon>Malpighiales</taxon>
        <taxon>Salicaceae</taxon>
        <taxon>Saliceae</taxon>
        <taxon>Populus</taxon>
    </lineage>
</organism>
<gene>
    <name evidence="1" type="ORF">NC653_019782</name>
</gene>
<evidence type="ECO:0000313" key="2">
    <source>
        <dbReference type="Proteomes" id="UP001164929"/>
    </source>
</evidence>
<comment type="caution">
    <text evidence="1">The sequence shown here is derived from an EMBL/GenBank/DDBJ whole genome shotgun (WGS) entry which is preliminary data.</text>
</comment>
<accession>A0AAD6QJS6</accession>
<proteinExistence type="predicted"/>